<organism evidence="1 2">
    <name type="scientific">Entomophthora muscae</name>
    <dbReference type="NCBI Taxonomy" id="34485"/>
    <lineage>
        <taxon>Eukaryota</taxon>
        <taxon>Fungi</taxon>
        <taxon>Fungi incertae sedis</taxon>
        <taxon>Zoopagomycota</taxon>
        <taxon>Entomophthoromycotina</taxon>
        <taxon>Entomophthoromycetes</taxon>
        <taxon>Entomophthorales</taxon>
        <taxon>Entomophthoraceae</taxon>
        <taxon>Entomophthora</taxon>
    </lineage>
</organism>
<name>A0ACC2SWK4_9FUNG</name>
<comment type="caution">
    <text evidence="1">The sequence shown here is derived from an EMBL/GenBank/DDBJ whole genome shotgun (WGS) entry which is preliminary data.</text>
</comment>
<proteinExistence type="predicted"/>
<protein>
    <submittedName>
        <fullName evidence="1">Uncharacterized protein</fullName>
    </submittedName>
</protein>
<reference evidence="1" key="1">
    <citation type="submission" date="2022-04" db="EMBL/GenBank/DDBJ databases">
        <title>Genome of the entomopathogenic fungus Entomophthora muscae.</title>
        <authorList>
            <person name="Elya C."/>
            <person name="Lovett B.R."/>
            <person name="Lee E."/>
            <person name="Macias A.M."/>
            <person name="Hajek A.E."/>
            <person name="De Bivort B.L."/>
            <person name="Kasson M.T."/>
            <person name="De Fine Licht H.H."/>
            <person name="Stajich J.E."/>
        </authorList>
    </citation>
    <scope>NUCLEOTIDE SEQUENCE</scope>
    <source>
        <strain evidence="1">Berkeley</strain>
    </source>
</reference>
<evidence type="ECO:0000313" key="1">
    <source>
        <dbReference type="EMBL" id="KAJ9066773.1"/>
    </source>
</evidence>
<evidence type="ECO:0000313" key="2">
    <source>
        <dbReference type="Proteomes" id="UP001165960"/>
    </source>
</evidence>
<dbReference type="Proteomes" id="UP001165960">
    <property type="component" value="Unassembled WGS sequence"/>
</dbReference>
<keyword evidence="2" id="KW-1185">Reference proteome</keyword>
<sequence length="81" mass="9122">MKAVQKSMEERHKADREQEELTNAEETGDFVDPSVPDKVKMDDGTQNPERVIHPDLGDWQKSNDASLKSQKKIHTLSTSGT</sequence>
<gene>
    <name evidence="1" type="ORF">DSO57_1006384</name>
</gene>
<dbReference type="EMBL" id="QTSX02004278">
    <property type="protein sequence ID" value="KAJ9066773.1"/>
    <property type="molecule type" value="Genomic_DNA"/>
</dbReference>
<accession>A0ACC2SWK4</accession>